<dbReference type="Proteomes" id="UP001144396">
    <property type="component" value="Unassembled WGS sequence"/>
</dbReference>
<keyword evidence="5" id="KW-1185">Reference proteome</keyword>
<protein>
    <recommendedName>
        <fullName evidence="2">UPF0225 protein ARHIZOSPH14_20310</fullName>
    </recommendedName>
</protein>
<dbReference type="Pfam" id="PF02810">
    <property type="entry name" value="SEC-C"/>
    <property type="match status" value="1"/>
</dbReference>
<sequence length="135" mass="15236">MTATTPLPDDARCPCLSGLTYGECCGPLHRGERVAPTALALMRSRYSAFAVHDGEYLSATWHPRSRPDVIGLDPRERWYRLDIEETVGGGPLDSQGVVEFTAYHRSDDERGSLHERSGFVREQGRWWYVGRVQRG</sequence>
<dbReference type="InterPro" id="IPR004027">
    <property type="entry name" value="SEC_C_motif"/>
</dbReference>
<reference evidence="4" key="1">
    <citation type="submission" date="2022-12" db="EMBL/GenBank/DDBJ databases">
        <title>Reference genome sequencing for broad-spectrum identification of bacterial and archaeal isolates by mass spectrometry.</title>
        <authorList>
            <person name="Sekiguchi Y."/>
            <person name="Tourlousse D.M."/>
        </authorList>
    </citation>
    <scope>NUCLEOTIDE SEQUENCE</scope>
    <source>
        <strain evidence="4">14</strain>
    </source>
</reference>
<name>A0A9W6CYU9_9MICO</name>
<dbReference type="AlphaFoldDB" id="A0A9W6CYU9"/>
<comment type="caution">
    <text evidence="4">The sequence shown here is derived from an EMBL/GenBank/DDBJ whole genome shotgun (WGS) entry which is preliminary data.</text>
</comment>
<dbReference type="InterPro" id="IPR023006">
    <property type="entry name" value="YchJ-like"/>
</dbReference>
<dbReference type="RefSeq" id="WP_281884617.1">
    <property type="nucleotide sequence ID" value="NZ_BSDP01000001.1"/>
</dbReference>
<dbReference type="Gene3D" id="3.10.450.50">
    <property type="match status" value="1"/>
</dbReference>
<dbReference type="HAMAP" id="MF_00612">
    <property type="entry name" value="UPF0225"/>
    <property type="match status" value="1"/>
</dbReference>
<dbReference type="SUPFAM" id="SSF54427">
    <property type="entry name" value="NTF2-like"/>
    <property type="match status" value="1"/>
</dbReference>
<comment type="similarity">
    <text evidence="1 2">Belongs to the UPF0225 family.</text>
</comment>
<evidence type="ECO:0000313" key="4">
    <source>
        <dbReference type="EMBL" id="GLI27789.1"/>
    </source>
</evidence>
<evidence type="ECO:0000259" key="3">
    <source>
        <dbReference type="Pfam" id="PF17775"/>
    </source>
</evidence>
<feature type="domain" description="YchJ-like middle NTF2-like" evidence="3">
    <location>
        <begin position="37"/>
        <end position="129"/>
    </location>
</feature>
<accession>A0A9W6CYU9</accession>
<dbReference type="EMBL" id="BSDP01000001">
    <property type="protein sequence ID" value="GLI27789.1"/>
    <property type="molecule type" value="Genomic_DNA"/>
</dbReference>
<dbReference type="InterPro" id="IPR048469">
    <property type="entry name" value="YchJ-like_M"/>
</dbReference>
<organism evidence="4 5">
    <name type="scientific">Agromyces rhizosphaerae</name>
    <dbReference type="NCBI Taxonomy" id="88374"/>
    <lineage>
        <taxon>Bacteria</taxon>
        <taxon>Bacillati</taxon>
        <taxon>Actinomycetota</taxon>
        <taxon>Actinomycetes</taxon>
        <taxon>Micrococcales</taxon>
        <taxon>Microbacteriaceae</taxon>
        <taxon>Agromyces</taxon>
    </lineage>
</organism>
<dbReference type="InterPro" id="IPR032710">
    <property type="entry name" value="NTF2-like_dom_sf"/>
</dbReference>
<dbReference type="Pfam" id="PF17775">
    <property type="entry name" value="YchJ_M-like"/>
    <property type="match status" value="1"/>
</dbReference>
<gene>
    <name evidence="4" type="ORF">ARHIZOSPH14_20310</name>
</gene>
<evidence type="ECO:0000256" key="1">
    <source>
        <dbReference type="ARBA" id="ARBA00010839"/>
    </source>
</evidence>
<evidence type="ECO:0000256" key="2">
    <source>
        <dbReference type="HAMAP-Rule" id="MF_00612"/>
    </source>
</evidence>
<evidence type="ECO:0000313" key="5">
    <source>
        <dbReference type="Proteomes" id="UP001144396"/>
    </source>
</evidence>
<proteinExistence type="inferred from homology"/>